<protein>
    <submittedName>
        <fullName evidence="3">VPLPA-CTERM protein sorting domain-containing protein</fullName>
    </submittedName>
</protein>
<proteinExistence type="predicted"/>
<keyword evidence="2" id="KW-0732">Signal</keyword>
<gene>
    <name evidence="3" type="ORF">SAMN05444370_1292</name>
</gene>
<dbReference type="EMBL" id="FNQM01000029">
    <property type="protein sequence ID" value="SEB00872.1"/>
    <property type="molecule type" value="Genomic_DNA"/>
</dbReference>
<organism evidence="3 4">
    <name type="scientific">Rubrimonas cliftonensis</name>
    <dbReference type="NCBI Taxonomy" id="89524"/>
    <lineage>
        <taxon>Bacteria</taxon>
        <taxon>Pseudomonadati</taxon>
        <taxon>Pseudomonadota</taxon>
        <taxon>Alphaproteobacteria</taxon>
        <taxon>Rhodobacterales</taxon>
        <taxon>Paracoccaceae</taxon>
        <taxon>Rubrimonas</taxon>
    </lineage>
</organism>
<dbReference type="AlphaFoldDB" id="A0A1H4FWJ1"/>
<evidence type="ECO:0000313" key="4">
    <source>
        <dbReference type="Proteomes" id="UP000198703"/>
    </source>
</evidence>
<reference evidence="3 4" key="1">
    <citation type="submission" date="2016-10" db="EMBL/GenBank/DDBJ databases">
        <authorList>
            <person name="de Groot N.N."/>
        </authorList>
    </citation>
    <scope>NUCLEOTIDE SEQUENCE [LARGE SCALE GENOMIC DNA]</scope>
    <source>
        <strain evidence="3 4">DSM 15345</strain>
    </source>
</reference>
<keyword evidence="1" id="KW-0812">Transmembrane</keyword>
<sequence length="249" mass="25561">MPIRRLFAVAIVALAPFGAGAVTVSLDLGRSADLLQNLPVFEVTFNSGAPISFGGGLVTASAFATDGGRVVDTRLRVRTIDGVSINSGLRGQPSNQADFVDTTEFLRFDFARPATMVSVGFSAASNFNGNNTVGDRIVELFSPQGTLLSRVAQTGIGGVFNLGGGLPLDTMIGSLILRPNGDGFRVSSLGFTLQPEPVTAQPDPEPPVGPVPEVAPVPLPAAAPLLLAALAGLGLLSRRSRSRGGADPA</sequence>
<accession>A0A1H4FWJ1</accession>
<name>A0A1H4FWJ1_9RHOB</name>
<keyword evidence="1" id="KW-0472">Membrane</keyword>
<feature type="chain" id="PRO_5011713988" evidence="2">
    <location>
        <begin position="22"/>
        <end position="249"/>
    </location>
</feature>
<evidence type="ECO:0000256" key="2">
    <source>
        <dbReference type="SAM" id="SignalP"/>
    </source>
</evidence>
<evidence type="ECO:0000313" key="3">
    <source>
        <dbReference type="EMBL" id="SEB00872.1"/>
    </source>
</evidence>
<keyword evidence="4" id="KW-1185">Reference proteome</keyword>
<evidence type="ECO:0000256" key="1">
    <source>
        <dbReference type="SAM" id="Phobius"/>
    </source>
</evidence>
<dbReference type="NCBIfam" id="TIGR03370">
    <property type="entry name" value="VPLPA-CTERM"/>
    <property type="match status" value="1"/>
</dbReference>
<dbReference type="InterPro" id="IPR022472">
    <property type="entry name" value="VPLPA-CTERM"/>
</dbReference>
<dbReference type="RefSeq" id="WP_093256302.1">
    <property type="nucleotide sequence ID" value="NZ_FNQM01000029.1"/>
</dbReference>
<keyword evidence="1" id="KW-1133">Transmembrane helix</keyword>
<dbReference type="Proteomes" id="UP000198703">
    <property type="component" value="Unassembled WGS sequence"/>
</dbReference>
<feature type="transmembrane region" description="Helical" evidence="1">
    <location>
        <begin position="217"/>
        <end position="236"/>
    </location>
</feature>
<feature type="signal peptide" evidence="2">
    <location>
        <begin position="1"/>
        <end position="21"/>
    </location>
</feature>